<evidence type="ECO:0000313" key="1">
    <source>
        <dbReference type="EMBL" id="KAE9634079.1"/>
    </source>
</evidence>
<comment type="caution">
    <text evidence="1">The sequence shown here is derived from an EMBL/GenBank/DDBJ whole genome shotgun (WGS) entry which is preliminary data.</text>
</comment>
<name>A0A7C8HEG1_9FIRM</name>
<dbReference type="EMBL" id="WSLF01000006">
    <property type="protein sequence ID" value="KAE9634079.1"/>
    <property type="molecule type" value="Genomic_DNA"/>
</dbReference>
<proteinExistence type="predicted"/>
<dbReference type="RefSeq" id="WP_158740361.1">
    <property type="nucleotide sequence ID" value="NZ_JAFBEP010000008.1"/>
</dbReference>
<gene>
    <name evidence="1" type="ORF">GND95_08125</name>
</gene>
<dbReference type="Gene3D" id="3.40.30.10">
    <property type="entry name" value="Glutaredoxin"/>
    <property type="match status" value="1"/>
</dbReference>
<keyword evidence="2" id="KW-1185">Reference proteome</keyword>
<organism evidence="1 2">
    <name type="scientific">Defluviitalea raffinosedens</name>
    <dbReference type="NCBI Taxonomy" id="1450156"/>
    <lineage>
        <taxon>Bacteria</taxon>
        <taxon>Bacillati</taxon>
        <taxon>Bacillota</taxon>
        <taxon>Clostridia</taxon>
        <taxon>Lachnospirales</taxon>
        <taxon>Defluviitaleaceae</taxon>
        <taxon>Defluviitalea</taxon>
    </lineage>
</organism>
<protein>
    <submittedName>
        <fullName evidence="1">Glutaredoxin</fullName>
    </submittedName>
</protein>
<dbReference type="SUPFAM" id="SSF52833">
    <property type="entry name" value="Thioredoxin-like"/>
    <property type="match status" value="1"/>
</dbReference>
<evidence type="ECO:0000313" key="2">
    <source>
        <dbReference type="Proteomes" id="UP000483018"/>
    </source>
</evidence>
<dbReference type="OrthoDB" id="5679012at2"/>
<reference evidence="1 2" key="1">
    <citation type="submission" date="2019-12" db="EMBL/GenBank/DDBJ databases">
        <title>Defluviitalea raffinosedens, isolated from a biogas fermenter, genome sequencing and characterization.</title>
        <authorList>
            <person name="Rettenmaier R."/>
            <person name="Schneider M."/>
            <person name="Neuhaus K."/>
            <person name="Liebl W."/>
            <person name="Zverlov V."/>
        </authorList>
    </citation>
    <scope>NUCLEOTIDE SEQUENCE [LARGE SCALE GENOMIC DNA]</scope>
    <source>
        <strain evidence="1 2">249c-K6</strain>
    </source>
</reference>
<sequence length="105" mass="11868">MKLIMYGAEICPGCVRAKAQLEKYPNIELDYRNITKNTALLKEFLAYRDHEEIFIPIKEKGKIGIPFFILEDGTKTFEIEEYLDIKSSDAESGVIACSIDGKGNC</sequence>
<dbReference type="AlphaFoldDB" id="A0A7C8HEG1"/>
<dbReference type="InterPro" id="IPR036249">
    <property type="entry name" value="Thioredoxin-like_sf"/>
</dbReference>
<dbReference type="Proteomes" id="UP000483018">
    <property type="component" value="Unassembled WGS sequence"/>
</dbReference>
<accession>A0A7C8HEG1</accession>